<dbReference type="AlphaFoldDB" id="A0A4Z1P9Q4"/>
<gene>
    <name evidence="4" type="ORF">E6O75_ATG03305</name>
</gene>
<name>A0A4Z1P9Q4_9PEZI</name>
<proteinExistence type="predicted"/>
<evidence type="ECO:0000313" key="4">
    <source>
        <dbReference type="EMBL" id="TID23669.1"/>
    </source>
</evidence>
<keyword evidence="1" id="KW-0863">Zinc-finger</keyword>
<reference evidence="4 5" key="1">
    <citation type="submission" date="2019-04" db="EMBL/GenBank/DDBJ databases">
        <title>High contiguity whole genome sequence and gene annotation resource for two Venturia nashicola isolates.</title>
        <authorList>
            <person name="Prokchorchik M."/>
            <person name="Won K."/>
            <person name="Lee Y."/>
            <person name="Choi E.D."/>
            <person name="Segonzac C."/>
            <person name="Sohn K.H."/>
        </authorList>
    </citation>
    <scope>NUCLEOTIDE SEQUENCE [LARGE SCALE GENOMIC DNA]</scope>
    <source>
        <strain evidence="4 5">PRI2</strain>
    </source>
</reference>
<dbReference type="SUPFAM" id="SSF57850">
    <property type="entry name" value="RING/U-box"/>
    <property type="match status" value="1"/>
</dbReference>
<evidence type="ECO:0000259" key="3">
    <source>
        <dbReference type="PROSITE" id="PS50089"/>
    </source>
</evidence>
<dbReference type="EMBL" id="SNSC02000006">
    <property type="protein sequence ID" value="TID23669.1"/>
    <property type="molecule type" value="Genomic_DNA"/>
</dbReference>
<dbReference type="InterPro" id="IPR013083">
    <property type="entry name" value="Znf_RING/FYVE/PHD"/>
</dbReference>
<dbReference type="InterPro" id="IPR039903">
    <property type="entry name" value="Zswim2"/>
</dbReference>
<dbReference type="GO" id="GO:0061630">
    <property type="term" value="F:ubiquitin protein ligase activity"/>
    <property type="evidence" value="ECO:0007669"/>
    <property type="project" value="InterPro"/>
</dbReference>
<dbReference type="InterPro" id="IPR001841">
    <property type="entry name" value="Znf_RING"/>
</dbReference>
<feature type="region of interest" description="Disordered" evidence="2">
    <location>
        <begin position="49"/>
        <end position="86"/>
    </location>
</feature>
<comment type="caution">
    <text evidence="4">The sequence shown here is derived from an EMBL/GenBank/DDBJ whole genome shotgun (WGS) entry which is preliminary data.</text>
</comment>
<dbReference type="PANTHER" id="PTHR21540:SF0">
    <property type="entry name" value="PHD FAMILY PROTEIN"/>
    <property type="match status" value="1"/>
</dbReference>
<feature type="region of interest" description="Disordered" evidence="2">
    <location>
        <begin position="1"/>
        <end position="20"/>
    </location>
</feature>
<dbReference type="GO" id="GO:0008270">
    <property type="term" value="F:zinc ion binding"/>
    <property type="evidence" value="ECO:0007669"/>
    <property type="project" value="UniProtKB-KW"/>
</dbReference>
<protein>
    <recommendedName>
        <fullName evidence="3">RING-type domain-containing protein</fullName>
    </recommendedName>
</protein>
<feature type="domain" description="RING-type" evidence="3">
    <location>
        <begin position="148"/>
        <end position="196"/>
    </location>
</feature>
<dbReference type="PANTHER" id="PTHR21540">
    <property type="entry name" value="RING FINGER AND SWIM DOMAIN-CONTAINING PROTEIN 2"/>
    <property type="match status" value="1"/>
</dbReference>
<keyword evidence="5" id="KW-1185">Reference proteome</keyword>
<dbReference type="Gene3D" id="3.30.40.10">
    <property type="entry name" value="Zinc/RING finger domain, C3HC4 (zinc finger)"/>
    <property type="match status" value="1"/>
</dbReference>
<keyword evidence="1" id="KW-0862">Zinc</keyword>
<dbReference type="PROSITE" id="PS50089">
    <property type="entry name" value="ZF_RING_2"/>
    <property type="match status" value="1"/>
</dbReference>
<keyword evidence="1" id="KW-0479">Metal-binding</keyword>
<dbReference type="Proteomes" id="UP000298493">
    <property type="component" value="Unassembled WGS sequence"/>
</dbReference>
<accession>A0A4Z1P9Q4</accession>
<sequence length="211" mass="23634">MPTLSPFPRPAAATSSPPPRSILFNSAWATELINSLSSISLSHKPRRIGHAHSNRAPHFHPPAISRAPPPNTGPPISPASAKDPKDLVANQQHRMSNAVMESKIKVLITIEVITQTEDMTHIRSPSPHPIKPCLIRHVTRRPLLNEDCSICYTNLASATVDDTVWCKGACGNNFHKSCFDEWRTYAPRPLRCVHCRSIWRRSCEHDYDRSQ</sequence>
<feature type="compositionally biased region" description="Basic residues" evidence="2">
    <location>
        <begin position="49"/>
        <end position="58"/>
    </location>
</feature>
<organism evidence="4 5">
    <name type="scientific">Venturia nashicola</name>
    <dbReference type="NCBI Taxonomy" id="86259"/>
    <lineage>
        <taxon>Eukaryota</taxon>
        <taxon>Fungi</taxon>
        <taxon>Dikarya</taxon>
        <taxon>Ascomycota</taxon>
        <taxon>Pezizomycotina</taxon>
        <taxon>Dothideomycetes</taxon>
        <taxon>Pleosporomycetidae</taxon>
        <taxon>Venturiales</taxon>
        <taxon>Venturiaceae</taxon>
        <taxon>Venturia</taxon>
    </lineage>
</organism>
<evidence type="ECO:0000256" key="2">
    <source>
        <dbReference type="SAM" id="MobiDB-lite"/>
    </source>
</evidence>
<evidence type="ECO:0000313" key="5">
    <source>
        <dbReference type="Proteomes" id="UP000298493"/>
    </source>
</evidence>
<feature type="compositionally biased region" description="Pro residues" evidence="2">
    <location>
        <begin position="67"/>
        <end position="77"/>
    </location>
</feature>
<dbReference type="OrthoDB" id="3945660at2759"/>
<evidence type="ECO:0000256" key="1">
    <source>
        <dbReference type="PROSITE-ProRule" id="PRU00175"/>
    </source>
</evidence>
<dbReference type="STRING" id="86259.A0A4Z1P9Q4"/>